<proteinExistence type="predicted"/>
<dbReference type="PANTHER" id="PTHR30448:SF0">
    <property type="entry name" value="RNASE ADAPTER PROTEIN RAPZ"/>
    <property type="match status" value="1"/>
</dbReference>
<dbReference type="PANTHER" id="PTHR30448">
    <property type="entry name" value="RNASE ADAPTER PROTEIN RAPZ"/>
    <property type="match status" value="1"/>
</dbReference>
<organism evidence="2">
    <name type="scientific">hydrothermal vent metagenome</name>
    <dbReference type="NCBI Taxonomy" id="652676"/>
    <lineage>
        <taxon>unclassified sequences</taxon>
        <taxon>metagenomes</taxon>
        <taxon>ecological metagenomes</taxon>
    </lineage>
</organism>
<reference evidence="2" key="1">
    <citation type="submission" date="2018-06" db="EMBL/GenBank/DDBJ databases">
        <authorList>
            <person name="Zhirakovskaya E."/>
        </authorList>
    </citation>
    <scope>NUCLEOTIDE SEQUENCE</scope>
</reference>
<dbReference type="InterPro" id="IPR005337">
    <property type="entry name" value="RapZ-like"/>
</dbReference>
<name>A0A3B0VBF3_9ZZZZ</name>
<gene>
    <name evidence="2" type="ORF">MNBD_DELTA04-882</name>
</gene>
<dbReference type="EMBL" id="UOEY01000022">
    <property type="protein sequence ID" value="VAW36202.1"/>
    <property type="molecule type" value="Genomic_DNA"/>
</dbReference>
<sequence length="122" mass="14017">MHIILFSFGFKYGPPEADTVFDVRFLPNPYWVPELKPFTGLHQPVAQYVLNNSTGQEFLISVEFFLEFFLGVHQKAGREEIRLAVGCTGGRHRSVAVTESLRRFLDGQPFTADVFHRDIDRE</sequence>
<dbReference type="AlphaFoldDB" id="A0A3B0VBF3"/>
<feature type="domain" description="RapZ C-terminal" evidence="1">
    <location>
        <begin position="1"/>
        <end position="120"/>
    </location>
</feature>
<dbReference type="InterPro" id="IPR053931">
    <property type="entry name" value="RapZ_C"/>
</dbReference>
<dbReference type="GO" id="GO:0005524">
    <property type="term" value="F:ATP binding"/>
    <property type="evidence" value="ECO:0007669"/>
    <property type="project" value="InterPro"/>
</dbReference>
<accession>A0A3B0VBF3</accession>
<protein>
    <submittedName>
        <fullName evidence="2">RNase adapter protein RapZ</fullName>
    </submittedName>
</protein>
<dbReference type="Pfam" id="PF22740">
    <property type="entry name" value="PapZ_C"/>
    <property type="match status" value="1"/>
</dbReference>
<evidence type="ECO:0000313" key="2">
    <source>
        <dbReference type="EMBL" id="VAW36202.1"/>
    </source>
</evidence>
<evidence type="ECO:0000259" key="1">
    <source>
        <dbReference type="Pfam" id="PF22740"/>
    </source>
</evidence>